<protein>
    <submittedName>
        <fullName evidence="2">Amidohydrolase</fullName>
    </submittedName>
</protein>
<keyword evidence="2" id="KW-0378">Hydrolase</keyword>
<dbReference type="NCBIfam" id="TIGR01891">
    <property type="entry name" value="amidohydrolases"/>
    <property type="match status" value="1"/>
</dbReference>
<dbReference type="Gene3D" id="3.40.630.10">
    <property type="entry name" value="Zn peptidases"/>
    <property type="match status" value="1"/>
</dbReference>
<feature type="binding site" evidence="1">
    <location>
        <position position="122"/>
    </location>
    <ligand>
        <name>Mn(2+)</name>
        <dbReference type="ChEBI" id="CHEBI:29035"/>
        <label>2</label>
    </ligand>
</feature>
<comment type="cofactor">
    <cofactor evidence="1">
        <name>Mn(2+)</name>
        <dbReference type="ChEBI" id="CHEBI:29035"/>
    </cofactor>
    <text evidence="1">The Mn(2+) ion enhances activity.</text>
</comment>
<dbReference type="AlphaFoldDB" id="A0A6A9UUR0"/>
<dbReference type="PANTHER" id="PTHR11014:SF63">
    <property type="entry name" value="METALLOPEPTIDASE, PUTATIVE (AFU_ORTHOLOGUE AFUA_6G09600)-RELATED"/>
    <property type="match status" value="1"/>
</dbReference>
<evidence type="ECO:0000256" key="1">
    <source>
        <dbReference type="PIRSR" id="PIRSR005962-1"/>
    </source>
</evidence>
<dbReference type="InterPro" id="IPR002933">
    <property type="entry name" value="Peptidase_M20"/>
</dbReference>
<dbReference type="GO" id="GO:0046872">
    <property type="term" value="F:metal ion binding"/>
    <property type="evidence" value="ECO:0007669"/>
    <property type="project" value="UniProtKB-KW"/>
</dbReference>
<feature type="binding site" evidence="1">
    <location>
        <position position="120"/>
    </location>
    <ligand>
        <name>Mn(2+)</name>
        <dbReference type="ChEBI" id="CHEBI:29035"/>
        <label>2</label>
    </ligand>
</feature>
<name>A0A6A9UUR0_9ACTN</name>
<dbReference type="InterPro" id="IPR036264">
    <property type="entry name" value="Bact_exopeptidase_dim_dom"/>
</dbReference>
<keyword evidence="1" id="KW-0464">Manganese</keyword>
<dbReference type="PIRSF" id="PIRSF005962">
    <property type="entry name" value="Pept_M20D_amidohydro"/>
    <property type="match status" value="1"/>
</dbReference>
<dbReference type="EMBL" id="WPCU01000006">
    <property type="protein sequence ID" value="MVA76408.1"/>
    <property type="molecule type" value="Genomic_DNA"/>
</dbReference>
<feature type="binding site" evidence="1">
    <location>
        <position position="382"/>
    </location>
    <ligand>
        <name>Mn(2+)</name>
        <dbReference type="ChEBI" id="CHEBI:29035"/>
        <label>2</label>
    </ligand>
</feature>
<dbReference type="PANTHER" id="PTHR11014">
    <property type="entry name" value="PEPTIDASE M20 FAMILY MEMBER"/>
    <property type="match status" value="1"/>
</dbReference>
<feature type="binding site" evidence="1">
    <location>
        <position position="183"/>
    </location>
    <ligand>
        <name>Mn(2+)</name>
        <dbReference type="ChEBI" id="CHEBI:29035"/>
        <label>2</label>
    </ligand>
</feature>
<dbReference type="RefSeq" id="WP_331714662.1">
    <property type="nucleotide sequence ID" value="NZ_WPCU01000006.1"/>
</dbReference>
<dbReference type="InterPro" id="IPR017439">
    <property type="entry name" value="Amidohydrolase"/>
</dbReference>
<dbReference type="GO" id="GO:0016787">
    <property type="term" value="F:hydrolase activity"/>
    <property type="evidence" value="ECO:0007669"/>
    <property type="project" value="UniProtKB-KW"/>
</dbReference>
<dbReference type="Proteomes" id="UP000435304">
    <property type="component" value="Unassembled WGS sequence"/>
</dbReference>
<organism evidence="2 3">
    <name type="scientific">Auraticoccus cholistanensis</name>
    <dbReference type="NCBI Taxonomy" id="2656650"/>
    <lineage>
        <taxon>Bacteria</taxon>
        <taxon>Bacillati</taxon>
        <taxon>Actinomycetota</taxon>
        <taxon>Actinomycetes</taxon>
        <taxon>Propionibacteriales</taxon>
        <taxon>Propionibacteriaceae</taxon>
        <taxon>Auraticoccus</taxon>
    </lineage>
</organism>
<gene>
    <name evidence="2" type="ORF">GC722_10290</name>
</gene>
<comment type="caution">
    <text evidence="2">The sequence shown here is derived from an EMBL/GenBank/DDBJ whole genome shotgun (WGS) entry which is preliminary data.</text>
</comment>
<dbReference type="SUPFAM" id="SSF53187">
    <property type="entry name" value="Zn-dependent exopeptidases"/>
    <property type="match status" value="1"/>
</dbReference>
<dbReference type="Pfam" id="PF01546">
    <property type="entry name" value="Peptidase_M20"/>
    <property type="match status" value="1"/>
</dbReference>
<dbReference type="Gene3D" id="3.30.70.360">
    <property type="match status" value="1"/>
</dbReference>
<reference evidence="2 3" key="1">
    <citation type="submission" date="2019-12" db="EMBL/GenBank/DDBJ databases">
        <title>Auraticoccus cholistani sp. nov., an actinomycete isolated from soil of Cholistan desert.</title>
        <authorList>
            <person name="Cheema M.T."/>
        </authorList>
    </citation>
    <scope>NUCLEOTIDE SEQUENCE [LARGE SCALE GENOMIC DNA]</scope>
    <source>
        <strain evidence="2 3">F435</strain>
    </source>
</reference>
<sequence>MIPQLQQQIRDAASGLHDELVSFRRDVHAHPEAGFNERRTTARVKERLERAGLQPRPLRMGTGLVCDITPRPDGGLHGPAEDGLRRPSRVGLRADIDALPITDTKDVPYASTVPGLTHACGHDVHTTVLVGVGIVLARLRERGLLRNSVRLIFQPAEEVSPGGAPEVIAEGALDGLDEIYALHCDPRTDVGQLALKKGPITSAADRLRVTFRGPGGHTSRPHTTADVLTAIGTVITQTPLVLSRRLDPRNGTSLIWGHVQAGTAPNAIPRHGVLTGTMRTLTVEGWQQARVLLPEVLEHLVAPFGVAVELDLDEGLPPTINHPAGVDRFIDAAQSQLGPGSVTRTQQSLGGEDFAWMLQRVPGALARLGVRTPGMADWPDIHRAGFDVDERCIAVGVQALSRLAAVGSARVEPRAEAGARGGSRALVAD</sequence>
<accession>A0A6A9UUR0</accession>
<proteinExistence type="predicted"/>
<keyword evidence="1" id="KW-0479">Metal-binding</keyword>
<dbReference type="SUPFAM" id="SSF55031">
    <property type="entry name" value="Bacterial exopeptidase dimerisation domain"/>
    <property type="match status" value="1"/>
</dbReference>
<keyword evidence="3" id="KW-1185">Reference proteome</keyword>
<feature type="binding site" evidence="1">
    <location>
        <position position="158"/>
    </location>
    <ligand>
        <name>Mn(2+)</name>
        <dbReference type="ChEBI" id="CHEBI:29035"/>
        <label>2</label>
    </ligand>
</feature>
<evidence type="ECO:0000313" key="3">
    <source>
        <dbReference type="Proteomes" id="UP000435304"/>
    </source>
</evidence>
<evidence type="ECO:0000313" key="2">
    <source>
        <dbReference type="EMBL" id="MVA76408.1"/>
    </source>
</evidence>